<dbReference type="Proteomes" id="UP000199410">
    <property type="component" value="Unassembled WGS sequence"/>
</dbReference>
<reference evidence="2 3" key="1">
    <citation type="submission" date="2016-10" db="EMBL/GenBank/DDBJ databases">
        <authorList>
            <person name="Varghese N."/>
            <person name="Submissions S."/>
        </authorList>
    </citation>
    <scope>NUCLEOTIDE SEQUENCE [LARGE SCALE GENOMIC DNA]</scope>
    <source>
        <strain evidence="2 3">TC-13</strain>
    </source>
</reference>
<proteinExistence type="predicted"/>
<sequence length="95" mass="10755">MIKATKIRMHAGREESNSVLEIESIYLIGLSNQPDGFYSKESIHDFVKDTQNRSIHVNISPYPKLIAATNGNQKYVRSAPNDTPEDNLLKLPQEK</sequence>
<feature type="region of interest" description="Disordered" evidence="1">
    <location>
        <begin position="75"/>
        <end position="95"/>
    </location>
</feature>
<evidence type="ECO:0000313" key="3">
    <source>
        <dbReference type="Proteomes" id="UP000199410"/>
    </source>
</evidence>
<dbReference type="Pfam" id="PF13031">
    <property type="entry name" value="DUF3892"/>
    <property type="match status" value="1"/>
</dbReference>
<dbReference type="InterPro" id="IPR024997">
    <property type="entry name" value="DUF3892"/>
</dbReference>
<gene>
    <name evidence="2" type="ORF">SAMN02787113_04711</name>
</gene>
<evidence type="ECO:0008006" key="4">
    <source>
        <dbReference type="Google" id="ProtNLM"/>
    </source>
</evidence>
<protein>
    <recommendedName>
        <fullName evidence="4">DUF3892 domain-containing protein</fullName>
    </recommendedName>
</protein>
<organism evidence="2 3">
    <name type="scientific">Lysinibacillus fusiformis</name>
    <dbReference type="NCBI Taxonomy" id="28031"/>
    <lineage>
        <taxon>Bacteria</taxon>
        <taxon>Bacillati</taxon>
        <taxon>Bacillota</taxon>
        <taxon>Bacilli</taxon>
        <taxon>Bacillales</taxon>
        <taxon>Bacillaceae</taxon>
        <taxon>Lysinibacillus</taxon>
    </lineage>
</organism>
<evidence type="ECO:0000256" key="1">
    <source>
        <dbReference type="SAM" id="MobiDB-lite"/>
    </source>
</evidence>
<comment type="caution">
    <text evidence="2">The sequence shown here is derived from an EMBL/GenBank/DDBJ whole genome shotgun (WGS) entry which is preliminary data.</text>
</comment>
<dbReference type="EMBL" id="FOEL01000028">
    <property type="protein sequence ID" value="SER83761.1"/>
    <property type="molecule type" value="Genomic_DNA"/>
</dbReference>
<dbReference type="AlphaFoldDB" id="A0A1H9SFM4"/>
<name>A0A1H9SFM4_9BACI</name>
<evidence type="ECO:0000313" key="2">
    <source>
        <dbReference type="EMBL" id="SER83761.1"/>
    </source>
</evidence>
<dbReference type="RefSeq" id="WP_170844207.1">
    <property type="nucleotide sequence ID" value="NZ_FMVP01000028.1"/>
</dbReference>
<accession>A0A1H9SFM4</accession>